<accession>R0JKZ0</accession>
<dbReference type="AlphaFoldDB" id="R0JKZ0"/>
<dbReference type="EMBL" id="KB908855">
    <property type="protein sequence ID" value="EOA81958.1"/>
    <property type="molecule type" value="Genomic_DNA"/>
</dbReference>
<evidence type="ECO:0000313" key="3">
    <source>
        <dbReference type="Proteomes" id="UP000016935"/>
    </source>
</evidence>
<evidence type="ECO:0000256" key="1">
    <source>
        <dbReference type="SAM" id="MobiDB-lite"/>
    </source>
</evidence>
<dbReference type="Proteomes" id="UP000016935">
    <property type="component" value="Unassembled WGS sequence"/>
</dbReference>
<sequence>MCPWKIRNTSKKPDVMHQSRKVKSQEQHVPQHLPQSSPLNRVFPHCYAKHTQTASKKLTCISELIQTLFWPHYPATQPCLTSICDEDTLTRHVHSTLTYMRLAYRRQPYCISETSSDGLIILQNAR</sequence>
<gene>
    <name evidence="2" type="ORF">SETTUDRAFT_156845</name>
</gene>
<reference evidence="2 3" key="1">
    <citation type="journal article" date="2012" name="PLoS Pathog.">
        <title>Diverse lifestyles and strategies of plant pathogenesis encoded in the genomes of eighteen Dothideomycetes fungi.</title>
        <authorList>
            <person name="Ohm R.A."/>
            <person name="Feau N."/>
            <person name="Henrissat B."/>
            <person name="Schoch C.L."/>
            <person name="Horwitz B.A."/>
            <person name="Barry K.W."/>
            <person name="Condon B.J."/>
            <person name="Copeland A.C."/>
            <person name="Dhillon B."/>
            <person name="Glaser F."/>
            <person name="Hesse C.N."/>
            <person name="Kosti I."/>
            <person name="LaButti K."/>
            <person name="Lindquist E.A."/>
            <person name="Lucas S."/>
            <person name="Salamov A.A."/>
            <person name="Bradshaw R.E."/>
            <person name="Ciuffetti L."/>
            <person name="Hamelin R.C."/>
            <person name="Kema G.H.J."/>
            <person name="Lawrence C."/>
            <person name="Scott J.A."/>
            <person name="Spatafora J.W."/>
            <person name="Turgeon B.G."/>
            <person name="de Wit P.J.G.M."/>
            <person name="Zhong S."/>
            <person name="Goodwin S.B."/>
            <person name="Grigoriev I.V."/>
        </authorList>
    </citation>
    <scope>NUCLEOTIDE SEQUENCE [LARGE SCALE GENOMIC DNA]</scope>
    <source>
        <strain evidence="3">28A</strain>
    </source>
</reference>
<dbReference type="HOGENOM" id="CLU_1982954_0_0_1"/>
<proteinExistence type="predicted"/>
<organism evidence="2 3">
    <name type="scientific">Exserohilum turcicum (strain 28A)</name>
    <name type="common">Northern leaf blight fungus</name>
    <name type="synonym">Setosphaeria turcica</name>
    <dbReference type="NCBI Taxonomy" id="671987"/>
    <lineage>
        <taxon>Eukaryota</taxon>
        <taxon>Fungi</taxon>
        <taxon>Dikarya</taxon>
        <taxon>Ascomycota</taxon>
        <taxon>Pezizomycotina</taxon>
        <taxon>Dothideomycetes</taxon>
        <taxon>Pleosporomycetidae</taxon>
        <taxon>Pleosporales</taxon>
        <taxon>Pleosporineae</taxon>
        <taxon>Pleosporaceae</taxon>
        <taxon>Exserohilum</taxon>
    </lineage>
</organism>
<reference evidence="2 3" key="2">
    <citation type="journal article" date="2013" name="PLoS Genet.">
        <title>Comparative genome structure, secondary metabolite, and effector coding capacity across Cochliobolus pathogens.</title>
        <authorList>
            <person name="Condon B.J."/>
            <person name="Leng Y."/>
            <person name="Wu D."/>
            <person name="Bushley K.E."/>
            <person name="Ohm R.A."/>
            <person name="Otillar R."/>
            <person name="Martin J."/>
            <person name="Schackwitz W."/>
            <person name="Grimwood J."/>
            <person name="MohdZainudin N."/>
            <person name="Xue C."/>
            <person name="Wang R."/>
            <person name="Manning V.A."/>
            <person name="Dhillon B."/>
            <person name="Tu Z.J."/>
            <person name="Steffenson B.J."/>
            <person name="Salamov A."/>
            <person name="Sun H."/>
            <person name="Lowry S."/>
            <person name="LaButti K."/>
            <person name="Han J."/>
            <person name="Copeland A."/>
            <person name="Lindquist E."/>
            <person name="Barry K."/>
            <person name="Schmutz J."/>
            <person name="Baker S.E."/>
            <person name="Ciuffetti L.M."/>
            <person name="Grigoriev I.V."/>
            <person name="Zhong S."/>
            <person name="Turgeon B.G."/>
        </authorList>
    </citation>
    <scope>NUCLEOTIDE SEQUENCE [LARGE SCALE GENOMIC DNA]</scope>
    <source>
        <strain evidence="3">28A</strain>
    </source>
</reference>
<feature type="region of interest" description="Disordered" evidence="1">
    <location>
        <begin position="1"/>
        <end position="37"/>
    </location>
</feature>
<evidence type="ECO:0000313" key="2">
    <source>
        <dbReference type="EMBL" id="EOA81958.1"/>
    </source>
</evidence>
<dbReference type="GeneID" id="19397674"/>
<dbReference type="RefSeq" id="XP_008030320.1">
    <property type="nucleotide sequence ID" value="XM_008032129.1"/>
</dbReference>
<keyword evidence="3" id="KW-1185">Reference proteome</keyword>
<protein>
    <submittedName>
        <fullName evidence="2">Uncharacterized protein</fullName>
    </submittedName>
</protein>
<name>R0JKZ0_EXST2</name>